<dbReference type="SMART" id="SM00411">
    <property type="entry name" value="BHL"/>
    <property type="match status" value="1"/>
</dbReference>
<accession>A0A1M5TAZ3</accession>
<dbReference type="InterPro" id="IPR000119">
    <property type="entry name" value="Hist_DNA-bd"/>
</dbReference>
<keyword evidence="4" id="KW-0238">DNA-binding</keyword>
<evidence type="ECO:0000256" key="2">
    <source>
        <dbReference type="ARBA" id="ARBA00010529"/>
    </source>
</evidence>
<dbReference type="CDD" id="cd13836">
    <property type="entry name" value="IHF_B"/>
    <property type="match status" value="1"/>
</dbReference>
<comment type="similarity">
    <text evidence="2 5">Belongs to the bacterial histone-like protein family.</text>
</comment>
<evidence type="ECO:0000256" key="4">
    <source>
        <dbReference type="ARBA" id="ARBA00023125"/>
    </source>
</evidence>
<dbReference type="GO" id="GO:0030527">
    <property type="term" value="F:structural constituent of chromatin"/>
    <property type="evidence" value="ECO:0007669"/>
    <property type="project" value="InterPro"/>
</dbReference>
<evidence type="ECO:0000313" key="7">
    <source>
        <dbReference type="EMBL" id="SHH47902.1"/>
    </source>
</evidence>
<evidence type="ECO:0000256" key="5">
    <source>
        <dbReference type="RuleBase" id="RU003939"/>
    </source>
</evidence>
<dbReference type="STRING" id="299255.SAMN02745129_2066"/>
<comment type="function">
    <text evidence="1">Histone-like DNA-binding protein which is capable of wrapping DNA to stabilize it, and thus to prevent its denaturation under extreme environmental conditions.</text>
</comment>
<dbReference type="PRINTS" id="PR01727">
    <property type="entry name" value="DNABINDINGHU"/>
</dbReference>
<dbReference type="Pfam" id="PF00216">
    <property type="entry name" value="Bac_DNA_binding"/>
    <property type="match status" value="1"/>
</dbReference>
<dbReference type="InterPro" id="IPR010992">
    <property type="entry name" value="IHF-like_DNA-bd_dom_sf"/>
</dbReference>
<dbReference type="PANTHER" id="PTHR33175">
    <property type="entry name" value="DNA-BINDING PROTEIN HU"/>
    <property type="match status" value="1"/>
</dbReference>
<dbReference type="GO" id="GO:0003677">
    <property type="term" value="F:DNA binding"/>
    <property type="evidence" value="ECO:0007669"/>
    <property type="project" value="UniProtKB-KW"/>
</dbReference>
<name>A0A1M5TAZ3_9GAMM</name>
<dbReference type="EMBL" id="FQXG01000003">
    <property type="protein sequence ID" value="SHH47902.1"/>
    <property type="molecule type" value="Genomic_DNA"/>
</dbReference>
<evidence type="ECO:0000256" key="6">
    <source>
        <dbReference type="SAM" id="MobiDB-lite"/>
    </source>
</evidence>
<sequence>MTDYILRSELCREIHNDLELEELGFSQAEVATLVDSFLGCIQQTVSDGGRVELRGFGCFEGKMSRPKMGRNPKTGDPVAVDAKIRIRFKAAKGLAEAVNKSAPVRDRPGLAQAQARHMNRSAATAA</sequence>
<keyword evidence="8" id="KW-1185">Reference proteome</keyword>
<protein>
    <submittedName>
        <fullName evidence="7">Integration host factor subunit beta</fullName>
    </submittedName>
</protein>
<dbReference type="RefSeq" id="WP_067663438.1">
    <property type="nucleotide sequence ID" value="NZ_FQXG01000003.1"/>
</dbReference>
<dbReference type="PANTHER" id="PTHR33175:SF3">
    <property type="entry name" value="DNA-BINDING PROTEIN HU-BETA"/>
    <property type="match status" value="1"/>
</dbReference>
<reference evidence="7 8" key="1">
    <citation type="submission" date="2016-11" db="EMBL/GenBank/DDBJ databases">
        <authorList>
            <person name="Jaros S."/>
            <person name="Januszkiewicz K."/>
            <person name="Wedrychowicz H."/>
        </authorList>
    </citation>
    <scope>NUCLEOTIDE SEQUENCE [LARGE SCALE GENOMIC DNA]</scope>
    <source>
        <strain evidence="7 8">DSM 16917</strain>
    </source>
</reference>
<dbReference type="SUPFAM" id="SSF47729">
    <property type="entry name" value="IHF-like DNA-binding proteins"/>
    <property type="match status" value="1"/>
</dbReference>
<keyword evidence="3" id="KW-0226">DNA condensation</keyword>
<feature type="region of interest" description="Disordered" evidence="6">
    <location>
        <begin position="99"/>
        <end position="126"/>
    </location>
</feature>
<evidence type="ECO:0000256" key="3">
    <source>
        <dbReference type="ARBA" id="ARBA00023067"/>
    </source>
</evidence>
<dbReference type="GO" id="GO:0030261">
    <property type="term" value="P:chromosome condensation"/>
    <property type="evidence" value="ECO:0007669"/>
    <property type="project" value="UniProtKB-KW"/>
</dbReference>
<organism evidence="7 8">
    <name type="scientific">Ferrimonas marina</name>
    <dbReference type="NCBI Taxonomy" id="299255"/>
    <lineage>
        <taxon>Bacteria</taxon>
        <taxon>Pseudomonadati</taxon>
        <taxon>Pseudomonadota</taxon>
        <taxon>Gammaproteobacteria</taxon>
        <taxon>Alteromonadales</taxon>
        <taxon>Ferrimonadaceae</taxon>
        <taxon>Ferrimonas</taxon>
    </lineage>
</organism>
<evidence type="ECO:0000313" key="8">
    <source>
        <dbReference type="Proteomes" id="UP000184268"/>
    </source>
</evidence>
<evidence type="ECO:0000256" key="1">
    <source>
        <dbReference type="ARBA" id="ARBA00003819"/>
    </source>
</evidence>
<proteinExistence type="inferred from homology"/>
<dbReference type="Proteomes" id="UP000184268">
    <property type="component" value="Unassembled WGS sequence"/>
</dbReference>
<dbReference type="GO" id="GO:0005829">
    <property type="term" value="C:cytosol"/>
    <property type="evidence" value="ECO:0007669"/>
    <property type="project" value="TreeGrafter"/>
</dbReference>
<dbReference type="Gene3D" id="4.10.520.10">
    <property type="entry name" value="IHF-like DNA-binding proteins"/>
    <property type="match status" value="1"/>
</dbReference>
<dbReference type="AlphaFoldDB" id="A0A1M5TAZ3"/>
<gene>
    <name evidence="7" type="ORF">SAMN02745129_2066</name>
</gene>